<dbReference type="Proteomes" id="UP000474718">
    <property type="component" value="Unassembled WGS sequence"/>
</dbReference>
<evidence type="ECO:0000256" key="3">
    <source>
        <dbReference type="ARBA" id="ARBA00022475"/>
    </source>
</evidence>
<reference evidence="10" key="1">
    <citation type="submission" date="2016-11" db="EMBL/GenBank/DDBJ databases">
        <authorList>
            <person name="Varghese N."/>
            <person name="Submissions S."/>
        </authorList>
    </citation>
    <scope>NUCLEOTIDE SEQUENCE</scope>
    <source>
        <strain evidence="10">DSM 4029</strain>
    </source>
</reference>
<comment type="subcellular location">
    <subcellularLocation>
        <location evidence="1">Cell membrane</location>
        <topology evidence="1">Multi-pass membrane protein</topology>
    </subcellularLocation>
</comment>
<dbReference type="InterPro" id="IPR050448">
    <property type="entry name" value="OpgB/LTA_synthase_biosynth"/>
</dbReference>
<dbReference type="Proteomes" id="UP000184089">
    <property type="component" value="Unassembled WGS sequence"/>
</dbReference>
<evidence type="ECO:0000256" key="7">
    <source>
        <dbReference type="SAM" id="Phobius"/>
    </source>
</evidence>
<evidence type="ECO:0000313" key="12">
    <source>
        <dbReference type="Proteomes" id="UP000474718"/>
    </source>
</evidence>
<feature type="transmembrane region" description="Helical" evidence="7">
    <location>
        <begin position="90"/>
        <end position="108"/>
    </location>
</feature>
<evidence type="ECO:0000256" key="4">
    <source>
        <dbReference type="ARBA" id="ARBA00022692"/>
    </source>
</evidence>
<proteinExistence type="predicted"/>
<dbReference type="Pfam" id="PF00884">
    <property type="entry name" value="Sulfatase"/>
    <property type="match status" value="1"/>
</dbReference>
<evidence type="ECO:0000313" key="10">
    <source>
        <dbReference type="EMBL" id="SHF83212.1"/>
    </source>
</evidence>
<evidence type="ECO:0000313" key="11">
    <source>
        <dbReference type="Proteomes" id="UP000184089"/>
    </source>
</evidence>
<dbReference type="AlphaFoldDB" id="A0AAQ1MC81"/>
<evidence type="ECO:0000256" key="2">
    <source>
        <dbReference type="ARBA" id="ARBA00004936"/>
    </source>
</evidence>
<dbReference type="InterPro" id="IPR000917">
    <property type="entry name" value="Sulfatase_N"/>
</dbReference>
<gene>
    <name evidence="9" type="ORF">GT747_10255</name>
    <name evidence="10" type="ORF">SAMN05444424_0846</name>
</gene>
<feature type="transmembrane region" description="Helical" evidence="7">
    <location>
        <begin position="66"/>
        <end position="85"/>
    </location>
</feature>
<accession>A0AAQ1MC81</accession>
<protein>
    <submittedName>
        <fullName evidence="9 10">Sulfatase</fullName>
    </submittedName>
</protein>
<organism evidence="10 11">
    <name type="scientific">Bittarella massiliensis</name>
    <name type="common">ex Durand et al. 2017</name>
    <dbReference type="NCBI Taxonomy" id="1720313"/>
    <lineage>
        <taxon>Bacteria</taxon>
        <taxon>Bacillati</taxon>
        <taxon>Bacillota</taxon>
        <taxon>Clostridia</taxon>
        <taxon>Eubacteriales</taxon>
        <taxon>Oscillospiraceae</taxon>
        <taxon>Bittarella (ex Durand et al. 2017)</taxon>
    </lineage>
</organism>
<keyword evidence="6 7" id="KW-0472">Membrane</keyword>
<dbReference type="Gene3D" id="3.40.720.10">
    <property type="entry name" value="Alkaline Phosphatase, subunit A"/>
    <property type="match status" value="1"/>
</dbReference>
<dbReference type="PANTHER" id="PTHR47371:SF3">
    <property type="entry name" value="PHOSPHOGLYCEROL TRANSFERASE I"/>
    <property type="match status" value="1"/>
</dbReference>
<evidence type="ECO:0000259" key="8">
    <source>
        <dbReference type="Pfam" id="PF00884"/>
    </source>
</evidence>
<comment type="caution">
    <text evidence="10">The sequence shown here is derived from an EMBL/GenBank/DDBJ whole genome shotgun (WGS) entry which is preliminary data.</text>
</comment>
<keyword evidence="3" id="KW-1003">Cell membrane</keyword>
<evidence type="ECO:0000256" key="6">
    <source>
        <dbReference type="ARBA" id="ARBA00023136"/>
    </source>
</evidence>
<dbReference type="GO" id="GO:0005886">
    <property type="term" value="C:plasma membrane"/>
    <property type="evidence" value="ECO:0007669"/>
    <property type="project" value="UniProtKB-SubCell"/>
</dbReference>
<dbReference type="CDD" id="cd16015">
    <property type="entry name" value="LTA_synthase"/>
    <property type="match status" value="1"/>
</dbReference>
<dbReference type="EMBL" id="WWVX01000007">
    <property type="protein sequence ID" value="MZL70134.1"/>
    <property type="molecule type" value="Genomic_DNA"/>
</dbReference>
<reference evidence="9 12" key="3">
    <citation type="journal article" date="2019" name="Nat. Med.">
        <title>A library of human gut bacterial isolates paired with longitudinal multiomics data enables mechanistic microbiome research.</title>
        <authorList>
            <person name="Poyet M."/>
            <person name="Groussin M."/>
            <person name="Gibbons S.M."/>
            <person name="Avila-Pacheco J."/>
            <person name="Jiang X."/>
            <person name="Kearney S.M."/>
            <person name="Perrotta A.R."/>
            <person name="Berdy B."/>
            <person name="Zhao S."/>
            <person name="Lieberman T.D."/>
            <person name="Swanson P.K."/>
            <person name="Smith M."/>
            <person name="Roesemann S."/>
            <person name="Alexander J.E."/>
            <person name="Rich S.A."/>
            <person name="Livny J."/>
            <person name="Vlamakis H."/>
            <person name="Clish C."/>
            <person name="Bullock K."/>
            <person name="Deik A."/>
            <person name="Scott J."/>
            <person name="Pierce K.A."/>
            <person name="Xavier R.J."/>
            <person name="Alm E.J."/>
        </authorList>
    </citation>
    <scope>NUCLEOTIDE SEQUENCE [LARGE SCALE GENOMIC DNA]</scope>
    <source>
        <strain evidence="9 12">BIOML-A2</strain>
    </source>
</reference>
<comment type="pathway">
    <text evidence="2">Cell wall biogenesis; lipoteichoic acid biosynthesis.</text>
</comment>
<feature type="transmembrane region" description="Helical" evidence="7">
    <location>
        <begin position="172"/>
        <end position="196"/>
    </location>
</feature>
<dbReference type="InterPro" id="IPR017850">
    <property type="entry name" value="Alkaline_phosphatase_core_sf"/>
</dbReference>
<dbReference type="SUPFAM" id="SSF53649">
    <property type="entry name" value="Alkaline phosphatase-like"/>
    <property type="match status" value="1"/>
</dbReference>
<name>A0AAQ1MC81_9FIRM</name>
<evidence type="ECO:0000256" key="5">
    <source>
        <dbReference type="ARBA" id="ARBA00022989"/>
    </source>
</evidence>
<keyword evidence="5 7" id="KW-1133">Transmembrane helix</keyword>
<evidence type="ECO:0000256" key="1">
    <source>
        <dbReference type="ARBA" id="ARBA00004651"/>
    </source>
</evidence>
<feature type="transmembrane region" description="Helical" evidence="7">
    <location>
        <begin position="139"/>
        <end position="160"/>
    </location>
</feature>
<reference evidence="11" key="2">
    <citation type="submission" date="2016-11" db="EMBL/GenBank/DDBJ databases">
        <authorList>
            <person name="Jaros S."/>
            <person name="Januszkiewicz K."/>
            <person name="Wedrychowicz H."/>
        </authorList>
    </citation>
    <scope>NUCLEOTIDE SEQUENCE [LARGE SCALE GENOMIC DNA]</scope>
    <source>
        <strain evidence="11">DSM 4029</strain>
    </source>
</reference>
<keyword evidence="4 7" id="KW-0812">Transmembrane</keyword>
<evidence type="ECO:0000313" key="9">
    <source>
        <dbReference type="EMBL" id="MZL70134.1"/>
    </source>
</evidence>
<keyword evidence="12" id="KW-1185">Reference proteome</keyword>
<dbReference type="EMBL" id="FQVY01000001">
    <property type="protein sequence ID" value="SHF83212.1"/>
    <property type="molecule type" value="Genomic_DNA"/>
</dbReference>
<feature type="domain" description="Sulfatase N-terminal" evidence="8">
    <location>
        <begin position="267"/>
        <end position="519"/>
    </location>
</feature>
<sequence>MIEMEEKKQGRIGRLFALRAQMPTRHPRAGRVLLALYPLFIVLVCELNQSQKFGDMFGFWFTRPTVLLFDVLLVGLIYAAFLLLFRRGHLAVLLTALPLYIFSCVEFFKCRTSGSHFVLGDLVMTTNASDIARFADIQITPVLALCFFLVLGYWAAVFWLGPTLPLAGRRRFATLGTVAAVLVCFFAVPTVSAGAMDLFDIRAESAYNTFEQSDKFTSNQMIANLVETALSQNESLAKRESDYRAYLNTAAAKSGRETAAAADYKKPNVVIVLSESYADFRALKELGVRDEIYQNADRVAAEGTSGTAAVPTFGGYTVRSEFELLFGLPVRSLYNAEIPHKLLKERAQAAFPRYYQSLGYETTYLHPFSGTFYGRDKTYNNYGFDRMLFQGDLSVPQKNYKTYTDDGCVFDQIEQLIDESDQPQMVFAMTMQNHQPYLDENSSLTEIDYYLDKIHHTDEALGRFITDLRASDEPTIVLFMGDHFPSFTASGDVYSQLGIGSDNCDVLYQQRYLVWSNYGADLSAFPTGEKVSSFYLPYLLLKTTGAPLTADQNAALDEMERQPLYDYQFSQGDDLFWDMLTYDVVLGDQAIRTLPQGSAQ</sequence>
<dbReference type="PANTHER" id="PTHR47371">
    <property type="entry name" value="LIPOTEICHOIC ACID SYNTHASE"/>
    <property type="match status" value="1"/>
</dbReference>